<dbReference type="AlphaFoldDB" id="A0A673BSS1"/>
<evidence type="ECO:0000256" key="1">
    <source>
        <dbReference type="SAM" id="MobiDB-lite"/>
    </source>
</evidence>
<reference evidence="2" key="3">
    <citation type="submission" date="2025-09" db="UniProtKB">
        <authorList>
            <consortium name="Ensembl"/>
        </authorList>
    </citation>
    <scope>IDENTIFICATION</scope>
</reference>
<reference evidence="2" key="1">
    <citation type="submission" date="2019-06" db="EMBL/GenBank/DDBJ databases">
        <authorList>
            <consortium name="Wellcome Sanger Institute Data Sharing"/>
        </authorList>
    </citation>
    <scope>NUCLEOTIDE SEQUENCE [LARGE SCALE GENOMIC DNA]</scope>
</reference>
<reference evidence="2" key="2">
    <citation type="submission" date="2025-08" db="UniProtKB">
        <authorList>
            <consortium name="Ensembl"/>
        </authorList>
    </citation>
    <scope>IDENTIFICATION</scope>
</reference>
<evidence type="ECO:0000313" key="2">
    <source>
        <dbReference type="Ensembl" id="ENSSORP00005045861.1"/>
    </source>
</evidence>
<keyword evidence="3" id="KW-1185">Reference proteome</keyword>
<evidence type="ECO:0000313" key="3">
    <source>
        <dbReference type="Proteomes" id="UP000472271"/>
    </source>
</evidence>
<dbReference type="Proteomes" id="UP000472271">
    <property type="component" value="Chromosome 9"/>
</dbReference>
<name>A0A673BSS1_9TELE</name>
<sequence length="71" mass="8285">MWDCTCENCILIIERQRVSWRRRWRCAGSRPTRAWRASSRSPSEYSAPGSAYPGPRRGQTREPRRGATSWS</sequence>
<dbReference type="Ensembl" id="ENSSORT00005047016.1">
    <property type="protein sequence ID" value="ENSSORP00005045861.1"/>
    <property type="gene ID" value="ENSSORG00005021043.1"/>
</dbReference>
<feature type="region of interest" description="Disordered" evidence="1">
    <location>
        <begin position="28"/>
        <end position="71"/>
    </location>
</feature>
<accession>A0A673BSS1</accession>
<dbReference type="InParanoid" id="A0A673BSS1"/>
<proteinExistence type="predicted"/>
<organism evidence="2 3">
    <name type="scientific">Sphaeramia orbicularis</name>
    <name type="common">orbiculate cardinalfish</name>
    <dbReference type="NCBI Taxonomy" id="375764"/>
    <lineage>
        <taxon>Eukaryota</taxon>
        <taxon>Metazoa</taxon>
        <taxon>Chordata</taxon>
        <taxon>Craniata</taxon>
        <taxon>Vertebrata</taxon>
        <taxon>Euteleostomi</taxon>
        <taxon>Actinopterygii</taxon>
        <taxon>Neopterygii</taxon>
        <taxon>Teleostei</taxon>
        <taxon>Neoteleostei</taxon>
        <taxon>Acanthomorphata</taxon>
        <taxon>Gobiaria</taxon>
        <taxon>Kurtiformes</taxon>
        <taxon>Apogonoidei</taxon>
        <taxon>Apogonidae</taxon>
        <taxon>Apogoninae</taxon>
        <taxon>Sphaeramia</taxon>
    </lineage>
</organism>
<protein>
    <submittedName>
        <fullName evidence="2">Uncharacterized protein</fullName>
    </submittedName>
</protein>